<dbReference type="EMBL" id="BAAABW010000004">
    <property type="protein sequence ID" value="GAA0335959.1"/>
    <property type="molecule type" value="Genomic_DNA"/>
</dbReference>
<gene>
    <name evidence="1" type="ORF">GCM10010319_09990</name>
</gene>
<comment type="caution">
    <text evidence="1">The sequence shown here is derived from an EMBL/GenBank/DDBJ whole genome shotgun (WGS) entry which is preliminary data.</text>
</comment>
<organism evidence="1 2">
    <name type="scientific">Streptomyces blastmyceticus</name>
    <dbReference type="NCBI Taxonomy" id="68180"/>
    <lineage>
        <taxon>Bacteria</taxon>
        <taxon>Bacillati</taxon>
        <taxon>Actinomycetota</taxon>
        <taxon>Actinomycetes</taxon>
        <taxon>Kitasatosporales</taxon>
        <taxon>Streptomycetaceae</taxon>
        <taxon>Streptomyces</taxon>
    </lineage>
</organism>
<sequence length="71" mass="8125">MTYTVIWTPRATAGFRELKARDGSDALKPVRTVGYGRTGRSGESSQARWPVASMLRPKRSIWGRPWSIHHW</sequence>
<proteinExistence type="predicted"/>
<evidence type="ECO:0008006" key="3">
    <source>
        <dbReference type="Google" id="ProtNLM"/>
    </source>
</evidence>
<dbReference type="Proteomes" id="UP001500063">
    <property type="component" value="Unassembled WGS sequence"/>
</dbReference>
<evidence type="ECO:0000313" key="2">
    <source>
        <dbReference type="Proteomes" id="UP001500063"/>
    </source>
</evidence>
<protein>
    <recommendedName>
        <fullName evidence="3">Type II toxin-antitoxin system RelE/ParE family toxin</fullName>
    </recommendedName>
</protein>
<evidence type="ECO:0000313" key="1">
    <source>
        <dbReference type="EMBL" id="GAA0335959.1"/>
    </source>
</evidence>
<name>A0ABP3G6L6_9ACTN</name>
<keyword evidence="2" id="KW-1185">Reference proteome</keyword>
<reference evidence="2" key="1">
    <citation type="journal article" date="2019" name="Int. J. Syst. Evol. Microbiol.">
        <title>The Global Catalogue of Microorganisms (GCM) 10K type strain sequencing project: providing services to taxonomists for standard genome sequencing and annotation.</title>
        <authorList>
            <consortium name="The Broad Institute Genomics Platform"/>
            <consortium name="The Broad Institute Genome Sequencing Center for Infectious Disease"/>
            <person name="Wu L."/>
            <person name="Ma J."/>
        </authorList>
    </citation>
    <scope>NUCLEOTIDE SEQUENCE [LARGE SCALE GENOMIC DNA]</scope>
    <source>
        <strain evidence="2">JCM 4565</strain>
    </source>
</reference>
<accession>A0ABP3G6L6</accession>